<name>A0ABV0NN28_9TELE</name>
<keyword evidence="2" id="KW-1185">Reference proteome</keyword>
<evidence type="ECO:0000313" key="1">
    <source>
        <dbReference type="EMBL" id="MEQ2171612.1"/>
    </source>
</evidence>
<comment type="caution">
    <text evidence="1">The sequence shown here is derived from an EMBL/GenBank/DDBJ whole genome shotgun (WGS) entry which is preliminary data.</text>
</comment>
<dbReference type="EMBL" id="JAHRIO010040796">
    <property type="protein sequence ID" value="MEQ2171612.1"/>
    <property type="molecule type" value="Genomic_DNA"/>
</dbReference>
<accession>A0ABV0NN28</accession>
<dbReference type="Proteomes" id="UP001476798">
    <property type="component" value="Unassembled WGS sequence"/>
</dbReference>
<gene>
    <name evidence="1" type="ORF">GOODEAATRI_012624</name>
</gene>
<organism evidence="1 2">
    <name type="scientific">Goodea atripinnis</name>
    <dbReference type="NCBI Taxonomy" id="208336"/>
    <lineage>
        <taxon>Eukaryota</taxon>
        <taxon>Metazoa</taxon>
        <taxon>Chordata</taxon>
        <taxon>Craniata</taxon>
        <taxon>Vertebrata</taxon>
        <taxon>Euteleostomi</taxon>
        <taxon>Actinopterygii</taxon>
        <taxon>Neopterygii</taxon>
        <taxon>Teleostei</taxon>
        <taxon>Neoteleostei</taxon>
        <taxon>Acanthomorphata</taxon>
        <taxon>Ovalentaria</taxon>
        <taxon>Atherinomorphae</taxon>
        <taxon>Cyprinodontiformes</taxon>
        <taxon>Goodeidae</taxon>
        <taxon>Goodea</taxon>
    </lineage>
</organism>
<reference evidence="1 2" key="1">
    <citation type="submission" date="2021-06" db="EMBL/GenBank/DDBJ databases">
        <authorList>
            <person name="Palmer J.M."/>
        </authorList>
    </citation>
    <scope>NUCLEOTIDE SEQUENCE [LARGE SCALE GENOMIC DNA]</scope>
    <source>
        <strain evidence="1 2">GA_2019</strain>
        <tissue evidence="1">Muscle</tissue>
    </source>
</reference>
<protein>
    <submittedName>
        <fullName evidence="1">Uncharacterized protein</fullName>
    </submittedName>
</protein>
<proteinExistence type="predicted"/>
<sequence length="160" mass="17196">MLNQDRHLSSLNRQEGWAHGFTAPPVCWNVQLVAGGRKSRSSIQTPSLSQSASRMSDMLLMAAFGAGGHPGDRGSSENLASEKAIDITGSPAGLLTSRYPQTGIYPEGFEAPPSPRYSFTDPITANMGGAVTFEAPELPEETLMEVRSCFPTALWKVVRV</sequence>
<evidence type="ECO:0000313" key="2">
    <source>
        <dbReference type="Proteomes" id="UP001476798"/>
    </source>
</evidence>